<dbReference type="Proteomes" id="UP000623067">
    <property type="component" value="Unassembled WGS sequence"/>
</dbReference>
<keyword evidence="3" id="KW-1185">Reference proteome</keyword>
<sequence length="268" mass="29580">MLTSIGPANSFYVEAIVQRGKARIPHLAWAFNFTDLPKGRQREAMIRALQPVERFVVFSQMERQLYADYFDLPIERFHFLHWGVASPLSIPEPRSIAGPYVAALGGEARDYATLMAAARQRPDTRFVVIARPHNLVGIDVPGNVEVRTNLPWDQAWSLVAHADLALIPLLTGETPNGHVTLVGGMHLGKAQIVTDSRGVHDYAQHEENALLVPPRDPGALARAIERLQDDPVLRAKLGENAAAFAREHCSEAMTARSARRHVEALLAG</sequence>
<reference evidence="2" key="1">
    <citation type="journal article" date="2014" name="Int. J. Syst. Evol. Microbiol.">
        <title>Complete genome sequence of Corynebacterium casei LMG S-19264T (=DSM 44701T), isolated from a smear-ripened cheese.</title>
        <authorList>
            <consortium name="US DOE Joint Genome Institute (JGI-PGF)"/>
            <person name="Walter F."/>
            <person name="Albersmeier A."/>
            <person name="Kalinowski J."/>
            <person name="Ruckert C."/>
        </authorList>
    </citation>
    <scope>NUCLEOTIDE SEQUENCE</scope>
    <source>
        <strain evidence="2">CGMCC 1.15330</strain>
    </source>
</reference>
<feature type="domain" description="Glycosyl transferase family 1" evidence="1">
    <location>
        <begin position="141"/>
        <end position="242"/>
    </location>
</feature>
<dbReference type="EMBL" id="BMIH01000015">
    <property type="protein sequence ID" value="GGB43891.1"/>
    <property type="molecule type" value="Genomic_DNA"/>
</dbReference>
<proteinExistence type="predicted"/>
<accession>A0A916WYK7</accession>
<evidence type="ECO:0000313" key="3">
    <source>
        <dbReference type="Proteomes" id="UP000623067"/>
    </source>
</evidence>
<organism evidence="2 3">
    <name type="scientific">Sphingomonas metalli</name>
    <dbReference type="NCBI Taxonomy" id="1779358"/>
    <lineage>
        <taxon>Bacteria</taxon>
        <taxon>Pseudomonadati</taxon>
        <taxon>Pseudomonadota</taxon>
        <taxon>Alphaproteobacteria</taxon>
        <taxon>Sphingomonadales</taxon>
        <taxon>Sphingomonadaceae</taxon>
        <taxon>Sphingomonas</taxon>
    </lineage>
</organism>
<evidence type="ECO:0000259" key="1">
    <source>
        <dbReference type="Pfam" id="PF00534"/>
    </source>
</evidence>
<gene>
    <name evidence="2" type="ORF">GCM10011380_36600</name>
</gene>
<dbReference type="Gene3D" id="3.40.50.2000">
    <property type="entry name" value="Glycogen Phosphorylase B"/>
    <property type="match status" value="1"/>
</dbReference>
<dbReference type="SUPFAM" id="SSF53756">
    <property type="entry name" value="UDP-Glycosyltransferase/glycogen phosphorylase"/>
    <property type="match status" value="1"/>
</dbReference>
<dbReference type="PANTHER" id="PTHR12526">
    <property type="entry name" value="GLYCOSYLTRANSFERASE"/>
    <property type="match status" value="1"/>
</dbReference>
<dbReference type="GO" id="GO:0016757">
    <property type="term" value="F:glycosyltransferase activity"/>
    <property type="evidence" value="ECO:0007669"/>
    <property type="project" value="InterPro"/>
</dbReference>
<reference evidence="2" key="2">
    <citation type="submission" date="2020-09" db="EMBL/GenBank/DDBJ databases">
        <authorList>
            <person name="Sun Q."/>
            <person name="Zhou Y."/>
        </authorList>
    </citation>
    <scope>NUCLEOTIDE SEQUENCE</scope>
    <source>
        <strain evidence="2">CGMCC 1.15330</strain>
    </source>
</reference>
<name>A0A916WYK7_9SPHN</name>
<evidence type="ECO:0000313" key="2">
    <source>
        <dbReference type="EMBL" id="GGB43891.1"/>
    </source>
</evidence>
<dbReference type="AlphaFoldDB" id="A0A916WYK7"/>
<dbReference type="InterPro" id="IPR001296">
    <property type="entry name" value="Glyco_trans_1"/>
</dbReference>
<dbReference type="PANTHER" id="PTHR12526:SF590">
    <property type="entry name" value="ALPHA-MALTOSE-1-PHOSPHATE SYNTHASE"/>
    <property type="match status" value="1"/>
</dbReference>
<protein>
    <recommendedName>
        <fullName evidence="1">Glycosyl transferase family 1 domain-containing protein</fullName>
    </recommendedName>
</protein>
<comment type="caution">
    <text evidence="2">The sequence shown here is derived from an EMBL/GenBank/DDBJ whole genome shotgun (WGS) entry which is preliminary data.</text>
</comment>
<dbReference type="Pfam" id="PF00534">
    <property type="entry name" value="Glycos_transf_1"/>
    <property type="match status" value="1"/>
</dbReference>